<accession>A0A173VEY0</accession>
<sequence length="423" mass="47566">MPDKGLHVQQNENVDRGRLQVNVTSTLGLQPVVNARVGIAYTGESQRLLEELQTDSSGQTEAVTLDAPPVEYSQEPDRPQPFSEYTVTVQAEGYRSVEVSAIDVFANVTALQEIRMEPLDISQKEGTENIVVPPNTLWGDFPPKIPEDEVKPVNESGEIVLSRVVIPEYVIVHDGPPTDTRAQDYYVRYRDYIKNVASSEIYSTWPEATLRANILAIMSFSLNRVYTEWYRGKGYDFTITSSTAYDQKWSFGRTIFSNISRIVDEIFNHYLSRPNVQQPILTQYCDGKNVTCSGWMTQWGSRYLGEQGYSPIEILRYYYGSSIYINSAEEIAGIPSSWPGADLTVGSSGTKVRQIQQQLARISQAYPAIPTIAADGIFGERTREAVEAFQRIFDLPVSGVVDFPTWYKISQIYVGVTRIAELN</sequence>
<dbReference type="InterPro" id="IPR036366">
    <property type="entry name" value="PGBDSf"/>
</dbReference>
<protein>
    <submittedName>
        <fullName evidence="2">SpoIID/LytB domain</fullName>
    </submittedName>
</protein>
<dbReference type="InterPro" id="IPR002477">
    <property type="entry name" value="Peptidoglycan-bd-like"/>
</dbReference>
<dbReference type="GeneID" id="97390081"/>
<dbReference type="InterPro" id="IPR036365">
    <property type="entry name" value="PGBD-like_sf"/>
</dbReference>
<evidence type="ECO:0000313" key="2">
    <source>
        <dbReference type="EMBL" id="CUN25959.1"/>
    </source>
</evidence>
<dbReference type="STRING" id="39490.ERS852448_02879"/>
<dbReference type="OrthoDB" id="2933491at2"/>
<dbReference type="EMBL" id="CYYA01000029">
    <property type="protein sequence ID" value="CUN25959.1"/>
    <property type="molecule type" value="Genomic_DNA"/>
</dbReference>
<dbReference type="RefSeq" id="WP_022035576.1">
    <property type="nucleotide sequence ID" value="NZ_CP173382.1"/>
</dbReference>
<dbReference type="Pfam" id="PF01471">
    <property type="entry name" value="PG_binding_1"/>
    <property type="match status" value="1"/>
</dbReference>
<dbReference type="Proteomes" id="UP000095492">
    <property type="component" value="Unassembled WGS sequence"/>
</dbReference>
<dbReference type="SUPFAM" id="SSF47090">
    <property type="entry name" value="PGBD-like"/>
    <property type="match status" value="1"/>
</dbReference>
<evidence type="ECO:0000313" key="3">
    <source>
        <dbReference type="Proteomes" id="UP000095492"/>
    </source>
</evidence>
<dbReference type="Gene3D" id="1.10.101.10">
    <property type="entry name" value="PGBD-like superfamily/PGBD"/>
    <property type="match status" value="1"/>
</dbReference>
<name>A0A173VEY0_EUBRA</name>
<evidence type="ECO:0000259" key="1">
    <source>
        <dbReference type="Pfam" id="PF01471"/>
    </source>
</evidence>
<dbReference type="AlphaFoldDB" id="A0A173VEY0"/>
<feature type="domain" description="Peptidoglycan binding-like" evidence="1">
    <location>
        <begin position="348"/>
        <end position="408"/>
    </location>
</feature>
<gene>
    <name evidence="2" type="ORF">ERS852448_02879</name>
</gene>
<reference evidence="2 3" key="1">
    <citation type="submission" date="2015-09" db="EMBL/GenBank/DDBJ databases">
        <authorList>
            <consortium name="Pathogen Informatics"/>
        </authorList>
    </citation>
    <scope>NUCLEOTIDE SEQUENCE [LARGE SCALE GENOMIC DNA]</scope>
    <source>
        <strain evidence="2 3">2789STDY5608891</strain>
    </source>
</reference>
<proteinExistence type="predicted"/>
<organism evidence="2 3">
    <name type="scientific">Eubacterium ramulus</name>
    <dbReference type="NCBI Taxonomy" id="39490"/>
    <lineage>
        <taxon>Bacteria</taxon>
        <taxon>Bacillati</taxon>
        <taxon>Bacillota</taxon>
        <taxon>Clostridia</taxon>
        <taxon>Eubacteriales</taxon>
        <taxon>Eubacteriaceae</taxon>
        <taxon>Eubacterium</taxon>
    </lineage>
</organism>